<evidence type="ECO:0000256" key="4">
    <source>
        <dbReference type="ARBA" id="ARBA00023239"/>
    </source>
</evidence>
<gene>
    <name evidence="6" type="ORF">SINU_09020</name>
</gene>
<accession>A0A0U1QNA2</accession>
<keyword evidence="7" id="KW-1185">Reference proteome</keyword>
<evidence type="ECO:0000256" key="5">
    <source>
        <dbReference type="ARBA" id="ARBA00023277"/>
    </source>
</evidence>
<comment type="caution">
    <text evidence="6">The sequence shown here is derived from an EMBL/GenBank/DDBJ whole genome shotgun (WGS) entry which is preliminary data.</text>
</comment>
<dbReference type="Gene3D" id="3.20.20.70">
    <property type="entry name" value="Aldolase class I"/>
    <property type="match status" value="1"/>
</dbReference>
<comment type="pathway">
    <text evidence="1">Carbohydrate acid metabolism.</text>
</comment>
<dbReference type="EMBL" id="AFVQ02000112">
    <property type="protein sequence ID" value="KLI02279.1"/>
    <property type="molecule type" value="Genomic_DNA"/>
</dbReference>
<dbReference type="InterPro" id="IPR013785">
    <property type="entry name" value="Aldolase_TIM"/>
</dbReference>
<organism evidence="6 7">
    <name type="scientific">Sporolactobacillus inulinus CASD</name>
    <dbReference type="NCBI Taxonomy" id="1069536"/>
    <lineage>
        <taxon>Bacteria</taxon>
        <taxon>Bacillati</taxon>
        <taxon>Bacillota</taxon>
        <taxon>Bacilli</taxon>
        <taxon>Bacillales</taxon>
        <taxon>Sporolactobacillaceae</taxon>
        <taxon>Sporolactobacillus</taxon>
    </lineage>
</organism>
<dbReference type="Pfam" id="PF01081">
    <property type="entry name" value="Aldolase"/>
    <property type="match status" value="1"/>
</dbReference>
<evidence type="ECO:0000256" key="1">
    <source>
        <dbReference type="ARBA" id="ARBA00004761"/>
    </source>
</evidence>
<protein>
    <submittedName>
        <fullName evidence="6">2-dehydro-3-deoxyphosphogluconate aldolase</fullName>
    </submittedName>
</protein>
<dbReference type="GO" id="GO:0016829">
    <property type="term" value="F:lyase activity"/>
    <property type="evidence" value="ECO:0007669"/>
    <property type="project" value="UniProtKB-KW"/>
</dbReference>
<dbReference type="SUPFAM" id="SSF51569">
    <property type="entry name" value="Aldolase"/>
    <property type="match status" value="1"/>
</dbReference>
<dbReference type="PANTHER" id="PTHR30246:SF1">
    <property type="entry name" value="2-DEHYDRO-3-DEOXY-6-PHOSPHOGALACTONATE ALDOLASE-RELATED"/>
    <property type="match status" value="1"/>
</dbReference>
<dbReference type="Proteomes" id="UP000035553">
    <property type="component" value="Unassembled WGS sequence"/>
</dbReference>
<comment type="similarity">
    <text evidence="2">Belongs to the KHG/KDPG aldolase family.</text>
</comment>
<evidence type="ECO:0000313" key="6">
    <source>
        <dbReference type="EMBL" id="KLI02279.1"/>
    </source>
</evidence>
<dbReference type="InterPro" id="IPR000887">
    <property type="entry name" value="Aldlse_KDPG_KHG"/>
</dbReference>
<dbReference type="CDD" id="cd00452">
    <property type="entry name" value="KDPG_aldolase"/>
    <property type="match status" value="1"/>
</dbReference>
<keyword evidence="5" id="KW-0119">Carbohydrate metabolism</keyword>
<comment type="subunit">
    <text evidence="3">Homotrimer.</text>
</comment>
<dbReference type="OrthoDB" id="9802667at2"/>
<evidence type="ECO:0000256" key="2">
    <source>
        <dbReference type="ARBA" id="ARBA00006906"/>
    </source>
</evidence>
<dbReference type="STRING" id="1069536.SINU_09020"/>
<dbReference type="PANTHER" id="PTHR30246">
    <property type="entry name" value="2-KETO-3-DEOXY-6-PHOSPHOGLUCONATE ALDOLASE"/>
    <property type="match status" value="1"/>
</dbReference>
<evidence type="ECO:0000256" key="3">
    <source>
        <dbReference type="ARBA" id="ARBA00011233"/>
    </source>
</evidence>
<keyword evidence="4" id="KW-0456">Lyase</keyword>
<evidence type="ECO:0000313" key="7">
    <source>
        <dbReference type="Proteomes" id="UP000035553"/>
    </source>
</evidence>
<dbReference type="NCBIfam" id="TIGR01182">
    <property type="entry name" value="eda"/>
    <property type="match status" value="1"/>
</dbReference>
<dbReference type="AlphaFoldDB" id="A0A0U1QNA2"/>
<dbReference type="NCBIfam" id="NF005119">
    <property type="entry name" value="PRK06552.1"/>
    <property type="match status" value="1"/>
</dbReference>
<sequence>MKKYETLNKLNQKRLVAVIRGKNAEDAVAIGQAAINGGIESIEVTLTTPNGLTALQQLKKKEKTAVIGAGSVLDPETARLSIIYGADFIVSPNFSKAISEVCNLYSIPYLPGCFTVTEITEALRSGVDVIKAFPGSVAGLGFIKSIHGPIPNVAIMPTGGVNLQNVDEWLNQGAYAVGIGSVLTKGAENGNYHAVEENAHAFTDKVGVLNFS</sequence>
<proteinExistence type="inferred from homology"/>
<reference evidence="6 7" key="1">
    <citation type="journal article" date="2011" name="J. Bacteriol.">
        <title>Draft genome sequence of Sporolactobacillus inulinus strain CASD, an efficient D-lactic acid-producing bacterium with high-concentration lactate tolerance capability.</title>
        <authorList>
            <person name="Yu B."/>
            <person name="Su F."/>
            <person name="Wang L."/>
            <person name="Xu K."/>
            <person name="Zhao B."/>
            <person name="Xu P."/>
        </authorList>
    </citation>
    <scope>NUCLEOTIDE SEQUENCE [LARGE SCALE GENOMIC DNA]</scope>
    <source>
        <strain evidence="6 7">CASD</strain>
    </source>
</reference>
<name>A0A0U1QNA2_9BACL</name>